<protein>
    <submittedName>
        <fullName evidence="1">Uncharacterized protein</fullName>
    </submittedName>
</protein>
<name>X1GIH6_9ZZZZ</name>
<comment type="caution">
    <text evidence="1">The sequence shown here is derived from an EMBL/GenBank/DDBJ whole genome shotgun (WGS) entry which is preliminary data.</text>
</comment>
<accession>X1GIH6</accession>
<proteinExistence type="predicted"/>
<evidence type="ECO:0000313" key="1">
    <source>
        <dbReference type="EMBL" id="GAH57726.1"/>
    </source>
</evidence>
<gene>
    <name evidence="1" type="ORF">S03H2_40576</name>
</gene>
<sequence>GLIDEAVLDELVLSVSGGQAIPPATTSIDVATPFEIEVTVTTPTIPLGYTYLNVRVSAVLDGDPSPVLTRTVYASQSGVAGLVATVTVPAGGLYQIATWLTYTRDSDAKIFHSAATRETDTVVEE</sequence>
<reference evidence="1" key="1">
    <citation type="journal article" date="2014" name="Front. Microbiol.">
        <title>High frequency of phylogenetically diverse reductive dehalogenase-homologous genes in deep subseafloor sedimentary metagenomes.</title>
        <authorList>
            <person name="Kawai M."/>
            <person name="Futagami T."/>
            <person name="Toyoda A."/>
            <person name="Takaki Y."/>
            <person name="Nishi S."/>
            <person name="Hori S."/>
            <person name="Arai W."/>
            <person name="Tsubouchi T."/>
            <person name="Morono Y."/>
            <person name="Uchiyama I."/>
            <person name="Ito T."/>
            <person name="Fujiyama A."/>
            <person name="Inagaki F."/>
            <person name="Takami H."/>
        </authorList>
    </citation>
    <scope>NUCLEOTIDE SEQUENCE</scope>
    <source>
        <strain evidence="1">Expedition CK06-06</strain>
    </source>
</reference>
<organism evidence="1">
    <name type="scientific">marine sediment metagenome</name>
    <dbReference type="NCBI Taxonomy" id="412755"/>
    <lineage>
        <taxon>unclassified sequences</taxon>
        <taxon>metagenomes</taxon>
        <taxon>ecological metagenomes</taxon>
    </lineage>
</organism>
<feature type="non-terminal residue" evidence="1">
    <location>
        <position position="1"/>
    </location>
</feature>
<dbReference type="EMBL" id="BARU01025165">
    <property type="protein sequence ID" value="GAH57726.1"/>
    <property type="molecule type" value="Genomic_DNA"/>
</dbReference>
<dbReference type="AlphaFoldDB" id="X1GIH6"/>